<evidence type="ECO:0000256" key="1">
    <source>
        <dbReference type="SAM" id="SignalP"/>
    </source>
</evidence>
<dbReference type="Pfam" id="PF03922">
    <property type="entry name" value="OmpW"/>
    <property type="match status" value="1"/>
</dbReference>
<dbReference type="EMBL" id="JAHKRT010000009">
    <property type="protein sequence ID" value="MBU3079367.1"/>
    <property type="molecule type" value="Genomic_DNA"/>
</dbReference>
<evidence type="ECO:0000313" key="3">
    <source>
        <dbReference type="Proteomes" id="UP000776276"/>
    </source>
</evidence>
<dbReference type="Proteomes" id="UP000776276">
    <property type="component" value="Unassembled WGS sequence"/>
</dbReference>
<feature type="signal peptide" evidence="1">
    <location>
        <begin position="1"/>
        <end position="24"/>
    </location>
</feature>
<sequence>MQDKFIKTVIAATASMFAVAPAQAEQGDLLVRLRAIMVAPQETHSHVMPLGDGSRVKVSNDVVPELDFTYMWTNNIGTELILATSKHNISGFGAETTTARRLGKLASTYALPPTLILQYHFNPDGAFRPYVGAGVNYTIFYSRKPSKALEAAVGDTDVKLKNSFGYALQGGFDIPVGKRSFVNVDVKFIDMDSKARLTTAGAGVLRVNSHIDPVVVGIGYGLRF</sequence>
<dbReference type="RefSeq" id="WP_216327411.1">
    <property type="nucleotide sequence ID" value="NZ_JAHKRT010000009.1"/>
</dbReference>
<feature type="chain" id="PRO_5045364414" evidence="1">
    <location>
        <begin position="25"/>
        <end position="224"/>
    </location>
</feature>
<reference evidence="2 3" key="1">
    <citation type="submission" date="2021-06" db="EMBL/GenBank/DDBJ databases">
        <title>Sphingomonas sp. XMGL2, whole genome shotgun sequencing project.</title>
        <authorList>
            <person name="Zhao G."/>
            <person name="Shen L."/>
        </authorList>
    </citation>
    <scope>NUCLEOTIDE SEQUENCE [LARGE SCALE GENOMIC DNA]</scope>
    <source>
        <strain evidence="2 3">XMGL2</strain>
    </source>
</reference>
<protein>
    <submittedName>
        <fullName evidence="2">OmpW family protein</fullName>
    </submittedName>
</protein>
<dbReference type="PANTHER" id="PTHR36920">
    <property type="match status" value="1"/>
</dbReference>
<name>A0ABS6BM24_9SPHN</name>
<proteinExistence type="predicted"/>
<keyword evidence="3" id="KW-1185">Reference proteome</keyword>
<gene>
    <name evidence="2" type="ORF">KOF26_16030</name>
</gene>
<organism evidence="2 3">
    <name type="scientific">Sphingomonas quercus</name>
    <dbReference type="NCBI Taxonomy" id="2842451"/>
    <lineage>
        <taxon>Bacteria</taxon>
        <taxon>Pseudomonadati</taxon>
        <taxon>Pseudomonadota</taxon>
        <taxon>Alphaproteobacteria</taxon>
        <taxon>Sphingomonadales</taxon>
        <taxon>Sphingomonadaceae</taxon>
        <taxon>Sphingomonas</taxon>
    </lineage>
</organism>
<dbReference type="InterPro" id="IPR005618">
    <property type="entry name" value="OMPW"/>
</dbReference>
<comment type="caution">
    <text evidence="2">The sequence shown here is derived from an EMBL/GenBank/DDBJ whole genome shotgun (WGS) entry which is preliminary data.</text>
</comment>
<evidence type="ECO:0000313" key="2">
    <source>
        <dbReference type="EMBL" id="MBU3079367.1"/>
    </source>
</evidence>
<keyword evidence="1" id="KW-0732">Signal</keyword>
<dbReference type="PANTHER" id="PTHR36920:SF1">
    <property type="entry name" value="OUTER MEMBRANE PROTEIN W"/>
    <property type="match status" value="1"/>
</dbReference>
<accession>A0ABS6BM24</accession>